<feature type="region of interest" description="Disordered" evidence="3">
    <location>
        <begin position="391"/>
        <end position="464"/>
    </location>
</feature>
<dbReference type="InterPro" id="IPR013078">
    <property type="entry name" value="His_Pase_superF_clade-1"/>
</dbReference>
<dbReference type="VEuPathDB" id="FungiDB:TERG_06520"/>
<dbReference type="Gene3D" id="3.40.50.1240">
    <property type="entry name" value="Phosphoglycerate mutase-like"/>
    <property type="match status" value="1"/>
</dbReference>
<keyword evidence="1" id="KW-0547">Nucleotide-binding</keyword>
<reference evidence="6 7" key="1">
    <citation type="submission" date="2016-05" db="EMBL/GenBank/DDBJ databases">
        <title>Genome sequencing of Trichophyton rubrum CMCC(F)T1i isolated from hair.</title>
        <authorList>
            <person name="Zhan P."/>
            <person name="Tao Y."/>
            <person name="Liu W."/>
        </authorList>
    </citation>
    <scope>NUCLEOTIDE SEQUENCE [LARGE SCALE GENOMIC DNA]</scope>
    <source>
        <strain evidence="7">CMCC(F)T1i</strain>
    </source>
</reference>
<evidence type="ECO:0000256" key="2">
    <source>
        <dbReference type="ARBA" id="ARBA00022840"/>
    </source>
</evidence>
<feature type="domain" description="6-phosphofructo-2-kinase" evidence="5">
    <location>
        <begin position="632"/>
        <end position="801"/>
    </location>
</feature>
<feature type="compositionally biased region" description="Basic and acidic residues" evidence="3">
    <location>
        <begin position="391"/>
        <end position="401"/>
    </location>
</feature>
<dbReference type="GO" id="GO:0005524">
    <property type="term" value="F:ATP binding"/>
    <property type="evidence" value="ECO:0007669"/>
    <property type="project" value="UniProtKB-KW"/>
</dbReference>
<feature type="region of interest" description="Disordered" evidence="3">
    <location>
        <begin position="276"/>
        <end position="377"/>
    </location>
</feature>
<feature type="compositionally biased region" description="Low complexity" evidence="3">
    <location>
        <begin position="306"/>
        <end position="327"/>
    </location>
</feature>
<evidence type="ECO:0000259" key="5">
    <source>
        <dbReference type="Pfam" id="PF01591"/>
    </source>
</evidence>
<gene>
    <name evidence="6" type="ORF">A7C99_3427</name>
</gene>
<evidence type="ECO:0000256" key="3">
    <source>
        <dbReference type="SAM" id="MobiDB-lite"/>
    </source>
</evidence>
<keyword evidence="4" id="KW-0812">Transmembrane</keyword>
<dbReference type="Pfam" id="PF01591">
    <property type="entry name" value="6PF2K"/>
    <property type="match status" value="2"/>
</dbReference>
<dbReference type="InterPro" id="IPR013079">
    <property type="entry name" value="6Phosfructo_kin"/>
</dbReference>
<keyword evidence="2" id="KW-0067">ATP-binding</keyword>
<dbReference type="SUPFAM" id="SSF52540">
    <property type="entry name" value="P-loop containing nucleoside triphosphate hydrolases"/>
    <property type="match status" value="1"/>
</dbReference>
<feature type="region of interest" description="Disordered" evidence="3">
    <location>
        <begin position="173"/>
        <end position="195"/>
    </location>
</feature>
<keyword evidence="6" id="KW-0418">Kinase</keyword>
<evidence type="ECO:0000256" key="1">
    <source>
        <dbReference type="ARBA" id="ARBA00022741"/>
    </source>
</evidence>
<dbReference type="CDD" id="cd07040">
    <property type="entry name" value="HP"/>
    <property type="match status" value="1"/>
</dbReference>
<protein>
    <submittedName>
        <fullName evidence="6">6-phosphofructo-2-kinase</fullName>
    </submittedName>
</protein>
<dbReference type="Gene3D" id="3.40.50.300">
    <property type="entry name" value="P-loop containing nucleotide triphosphate hydrolases"/>
    <property type="match status" value="1"/>
</dbReference>
<dbReference type="GO" id="GO:0003873">
    <property type="term" value="F:6-phosphofructo-2-kinase activity"/>
    <property type="evidence" value="ECO:0007669"/>
    <property type="project" value="InterPro"/>
</dbReference>
<keyword evidence="4" id="KW-1133">Transmembrane helix</keyword>
<dbReference type="InterPro" id="IPR027417">
    <property type="entry name" value="P-loop_NTPase"/>
</dbReference>
<dbReference type="EMBL" id="LHPM01000014">
    <property type="protein sequence ID" value="OAL64948.1"/>
    <property type="molecule type" value="Genomic_DNA"/>
</dbReference>
<dbReference type="VEuPathDB" id="FungiDB:TERG_06519"/>
<dbReference type="SUPFAM" id="SSF53254">
    <property type="entry name" value="Phosphoglycerate mutase-like"/>
    <property type="match status" value="1"/>
</dbReference>
<feature type="transmembrane region" description="Helical" evidence="4">
    <location>
        <begin position="65"/>
        <end position="83"/>
    </location>
</feature>
<keyword evidence="4" id="KW-0472">Membrane</keyword>
<keyword evidence="6" id="KW-0808">Transferase</keyword>
<dbReference type="PRINTS" id="PR00991">
    <property type="entry name" value="6PFRUCTKNASE"/>
</dbReference>
<proteinExistence type="predicted"/>
<dbReference type="InterPro" id="IPR029033">
    <property type="entry name" value="His_PPase_superfam"/>
</dbReference>
<feature type="compositionally biased region" description="Low complexity" evidence="3">
    <location>
        <begin position="405"/>
        <end position="417"/>
    </location>
</feature>
<dbReference type="PANTHER" id="PTHR10606:SF32">
    <property type="entry name" value="6-PHOSPHOFRUCTO-2-KINASE 1"/>
    <property type="match status" value="1"/>
</dbReference>
<dbReference type="PANTHER" id="PTHR10606">
    <property type="entry name" value="6-PHOSPHOFRUCTO-2-KINASE/FRUCTOSE-2,6-BISPHOSPHATASE"/>
    <property type="match status" value="1"/>
</dbReference>
<dbReference type="Proteomes" id="UP000243015">
    <property type="component" value="Unassembled WGS sequence"/>
</dbReference>
<sequence length="1053" mass="115085">MFERRAADRYRLHRHRARSVVLTPEEMVEVRAAQRTFEGAYIRTSISQFSFALIILKIFTAEFYSIGALFAVYGAGVMTIGLFRRQQGNRQFFSEVDEDGVQRRKFRTSGNVVVVLTALSIAAREARALEGRPTLSNPTLPPRSAPGRPIDDADLLAAVGCLLHRLRKKRPLTIGQKHRASAASSDSHPIPRASVRPQLHPSAFSLRLFLLSGEVIGGPNLLLELHVAASDIPSTSAIKPAISPGKAAFSFMAAGQQTPCQHQHSHLARAVVVRNSSFSPSPPPASVSASSASPASAARPKKNGFPSSSRSASSLSSASSSSSPLASNGDGTAAAASPSMTDIQHQQHQHPPAGTPSPPSATSPGGHQHHYGSTLAPPAKTVVGRALGIDRFSEPQQRRTSGDSAAPGGLAAPGCGLSMADTPLPSAPASPQMTPRSHGSGASTPGKHRATTLDIPGLTKSKVSPDGRIAQRDIGSKLVIVMVGLPARGKSYITKKLCRYLNWLQHDTKIFNVGERRRVVASSTPQSEPKKIGPVVDEKLRKSVRELSIGELPPEEQAELDAAEENINKSQNGVPSGEIPPLDMPPSSVPSAQIFVNGKLQDEPSAQPEPAPGTAADGSANGELATAAKAEEGMDQSAQFFDPDNQRAVQLREQVALATLDELLDYILEQGGSAGILDATNSTLERRKSVMARIRERAGPELNVLFLESCCYDAMLLESNMRLKLSGPDYKDMEPVVALEDFKKRIKLYERSYVPLGEYEEQHNMPYVQTIDVCRKVVAHQATGFMASQVVSYLLNFNLSPRQIWISRHGESLDDVSGRIGGNAPLSENGTQYAKALAKFIDHQRARWEEYQKIKALSTHFPPRPGDSTPPNPQYAAQIMEGGRNFCVWTSMLTRCIQTAQFFDEEEYDIKEMRMLNELNAGVMEGLTYDEIRERFPSDFETRRKEKLHYRFPGPGGEGYLDVVNRLRAVIVEVERMTDHVLLVGPRSVARTLLAYFLGLKREDLTDLAVPLGMIYSLEPKPYGVEYKVYQYDPEACWFDELPNYKIGQKSYY</sequence>
<dbReference type="GO" id="GO:0005829">
    <property type="term" value="C:cytosol"/>
    <property type="evidence" value="ECO:0007669"/>
    <property type="project" value="TreeGrafter"/>
</dbReference>
<accession>A0A178EYE7</accession>
<feature type="compositionally biased region" description="Polar residues" evidence="3">
    <location>
        <begin position="429"/>
        <end position="443"/>
    </location>
</feature>
<name>A0A178EYE7_TRIRU</name>
<feature type="region of interest" description="Disordered" evidence="3">
    <location>
        <begin position="569"/>
        <end position="591"/>
    </location>
</feature>
<evidence type="ECO:0000313" key="7">
    <source>
        <dbReference type="Proteomes" id="UP000243015"/>
    </source>
</evidence>
<feature type="domain" description="6-phosphofructo-2-kinase" evidence="5">
    <location>
        <begin position="470"/>
        <end position="526"/>
    </location>
</feature>
<dbReference type="AlphaFoldDB" id="A0A178EYE7"/>
<evidence type="ECO:0000313" key="6">
    <source>
        <dbReference type="EMBL" id="OAL64948.1"/>
    </source>
</evidence>
<dbReference type="InterPro" id="IPR003094">
    <property type="entry name" value="6Pfruct_kin"/>
</dbReference>
<feature type="compositionally biased region" description="Low complexity" evidence="3">
    <location>
        <begin position="286"/>
        <end position="298"/>
    </location>
</feature>
<dbReference type="GO" id="GO:0006003">
    <property type="term" value="P:fructose 2,6-bisphosphate metabolic process"/>
    <property type="evidence" value="ECO:0007669"/>
    <property type="project" value="InterPro"/>
</dbReference>
<dbReference type="Pfam" id="PF00300">
    <property type="entry name" value="His_Phos_1"/>
    <property type="match status" value="1"/>
</dbReference>
<evidence type="ECO:0000256" key="4">
    <source>
        <dbReference type="SAM" id="Phobius"/>
    </source>
</evidence>
<dbReference type="SMART" id="SM00855">
    <property type="entry name" value="PGAM"/>
    <property type="match status" value="1"/>
</dbReference>
<comment type="caution">
    <text evidence="6">The sequence shown here is derived from an EMBL/GenBank/DDBJ whole genome shotgun (WGS) entry which is preliminary data.</text>
</comment>
<organism evidence="6 7">
    <name type="scientific">Trichophyton rubrum</name>
    <name type="common">Athlete's foot fungus</name>
    <name type="synonym">Epidermophyton rubrum</name>
    <dbReference type="NCBI Taxonomy" id="5551"/>
    <lineage>
        <taxon>Eukaryota</taxon>
        <taxon>Fungi</taxon>
        <taxon>Dikarya</taxon>
        <taxon>Ascomycota</taxon>
        <taxon>Pezizomycotina</taxon>
        <taxon>Eurotiomycetes</taxon>
        <taxon>Eurotiomycetidae</taxon>
        <taxon>Onygenales</taxon>
        <taxon>Arthrodermataceae</taxon>
        <taxon>Trichophyton</taxon>
    </lineage>
</organism>
<dbReference type="GO" id="GO:0006000">
    <property type="term" value="P:fructose metabolic process"/>
    <property type="evidence" value="ECO:0007669"/>
    <property type="project" value="InterPro"/>
</dbReference>